<keyword evidence="2" id="KW-1185">Reference proteome</keyword>
<dbReference type="Gene3D" id="2.60.300.12">
    <property type="entry name" value="HesB-like domain"/>
    <property type="match status" value="1"/>
</dbReference>
<evidence type="ECO:0008006" key="3">
    <source>
        <dbReference type="Google" id="ProtNLM"/>
    </source>
</evidence>
<comment type="caution">
    <text evidence="1">The sequence shown here is derived from an EMBL/GenBank/DDBJ whole genome shotgun (WGS) entry which is preliminary data.</text>
</comment>
<proteinExistence type="predicted"/>
<name>A0A561CKT8_9BACI</name>
<reference evidence="1 2" key="1">
    <citation type="submission" date="2019-06" db="EMBL/GenBank/DDBJ databases">
        <title>Sorghum-associated microbial communities from plants grown in Nebraska, USA.</title>
        <authorList>
            <person name="Schachtman D."/>
        </authorList>
    </citation>
    <scope>NUCLEOTIDE SEQUENCE [LARGE SCALE GENOMIC DNA]</scope>
    <source>
        <strain evidence="1 2">2482</strain>
    </source>
</reference>
<protein>
    <recommendedName>
        <fullName evidence="3">HesB-like selenoprotein</fullName>
    </recommendedName>
</protein>
<organism evidence="1 2">
    <name type="scientific">Neobacillus bataviensis</name>
    <dbReference type="NCBI Taxonomy" id="220685"/>
    <lineage>
        <taxon>Bacteria</taxon>
        <taxon>Bacillati</taxon>
        <taxon>Bacillota</taxon>
        <taxon>Bacilli</taxon>
        <taxon>Bacillales</taxon>
        <taxon>Bacillaceae</taxon>
        <taxon>Neobacillus</taxon>
    </lineage>
</organism>
<dbReference type="AlphaFoldDB" id="A0A561CKT8"/>
<evidence type="ECO:0000313" key="2">
    <source>
        <dbReference type="Proteomes" id="UP000319671"/>
    </source>
</evidence>
<accession>A0A561CKT8</accession>
<dbReference type="EMBL" id="VIVN01000021">
    <property type="protein sequence ID" value="TWD91640.1"/>
    <property type="molecule type" value="Genomic_DNA"/>
</dbReference>
<dbReference type="InterPro" id="IPR035903">
    <property type="entry name" value="HesB-like_dom_sf"/>
</dbReference>
<dbReference type="SUPFAM" id="SSF89360">
    <property type="entry name" value="HesB-like domain"/>
    <property type="match status" value="1"/>
</dbReference>
<sequence length="56" mass="6093">MGLALDEPDEKDKVVTINEVSVAIDPDIEPYTEDLTLDFSHEANGLVLLGNESNCC</sequence>
<dbReference type="Proteomes" id="UP000319671">
    <property type="component" value="Unassembled WGS sequence"/>
</dbReference>
<gene>
    <name evidence="1" type="ORF">FB550_12182</name>
</gene>
<dbReference type="RefSeq" id="WP_186446657.1">
    <property type="nucleotide sequence ID" value="NZ_VIVN01000021.1"/>
</dbReference>
<evidence type="ECO:0000313" key="1">
    <source>
        <dbReference type="EMBL" id="TWD91640.1"/>
    </source>
</evidence>